<dbReference type="InterPro" id="IPR050905">
    <property type="entry name" value="Plant_NBS-LRR"/>
</dbReference>
<dbReference type="PANTHER" id="PTHR33463">
    <property type="entry name" value="NB-ARC DOMAIN-CONTAINING PROTEIN-RELATED"/>
    <property type="match status" value="1"/>
</dbReference>
<dbReference type="InterPro" id="IPR002182">
    <property type="entry name" value="NB-ARC"/>
</dbReference>
<feature type="non-terminal residue" evidence="3">
    <location>
        <position position="113"/>
    </location>
</feature>
<comment type="caution">
    <text evidence="3">The sequence shown here is derived from an EMBL/GenBank/DDBJ whole genome shotgun (WGS) entry which is preliminary data.</text>
</comment>
<dbReference type="InterPro" id="IPR027417">
    <property type="entry name" value="P-loop_NTPase"/>
</dbReference>
<dbReference type="GO" id="GO:0043531">
    <property type="term" value="F:ADP binding"/>
    <property type="evidence" value="ECO:0007669"/>
    <property type="project" value="InterPro"/>
</dbReference>
<evidence type="ECO:0000259" key="2">
    <source>
        <dbReference type="Pfam" id="PF00931"/>
    </source>
</evidence>
<dbReference type="AlphaFoldDB" id="A0A392R0R9"/>
<feature type="domain" description="NB-ARC" evidence="2">
    <location>
        <begin position="55"/>
        <end position="112"/>
    </location>
</feature>
<dbReference type="Gene3D" id="3.40.50.300">
    <property type="entry name" value="P-loop containing nucleotide triphosphate hydrolases"/>
    <property type="match status" value="1"/>
</dbReference>
<keyword evidence="4" id="KW-1185">Reference proteome</keyword>
<protein>
    <submittedName>
        <fullName evidence="3">Disease resistance protein</fullName>
    </submittedName>
</protein>
<dbReference type="Pfam" id="PF00931">
    <property type="entry name" value="NB-ARC"/>
    <property type="match status" value="1"/>
</dbReference>
<organism evidence="3 4">
    <name type="scientific">Trifolium medium</name>
    <dbReference type="NCBI Taxonomy" id="97028"/>
    <lineage>
        <taxon>Eukaryota</taxon>
        <taxon>Viridiplantae</taxon>
        <taxon>Streptophyta</taxon>
        <taxon>Embryophyta</taxon>
        <taxon>Tracheophyta</taxon>
        <taxon>Spermatophyta</taxon>
        <taxon>Magnoliopsida</taxon>
        <taxon>eudicotyledons</taxon>
        <taxon>Gunneridae</taxon>
        <taxon>Pentapetalae</taxon>
        <taxon>rosids</taxon>
        <taxon>fabids</taxon>
        <taxon>Fabales</taxon>
        <taxon>Fabaceae</taxon>
        <taxon>Papilionoideae</taxon>
        <taxon>50 kb inversion clade</taxon>
        <taxon>NPAAA clade</taxon>
        <taxon>Hologalegina</taxon>
        <taxon>IRL clade</taxon>
        <taxon>Trifolieae</taxon>
        <taxon>Trifolium</taxon>
    </lineage>
</organism>
<dbReference type="SUPFAM" id="SSF52540">
    <property type="entry name" value="P-loop containing nucleoside triphosphate hydrolases"/>
    <property type="match status" value="1"/>
</dbReference>
<keyword evidence="1" id="KW-0611">Plant defense</keyword>
<evidence type="ECO:0000313" key="4">
    <source>
        <dbReference type="Proteomes" id="UP000265520"/>
    </source>
</evidence>
<evidence type="ECO:0000313" key="3">
    <source>
        <dbReference type="EMBL" id="MCI29416.1"/>
    </source>
</evidence>
<dbReference type="PANTHER" id="PTHR33463:SF105">
    <property type="entry name" value="AND NB-ARC DOMAIN DISEASE RESISTANCE PROTEIN, PUTATIVE-RELATED"/>
    <property type="match status" value="1"/>
</dbReference>
<evidence type="ECO:0000256" key="1">
    <source>
        <dbReference type="ARBA" id="ARBA00022821"/>
    </source>
</evidence>
<sequence>MKGNEIPPNISKWLSNEATVEVALQSFYENKVNKNNKCFSGQCPDLAFNYSLGKQALKRIGICGMGGVGKTTLVKELIKTVENKLFDKVVMAVVSQNPDYEKIQRKIADDLGL</sequence>
<reference evidence="3 4" key="1">
    <citation type="journal article" date="2018" name="Front. Plant Sci.">
        <title>Red Clover (Trifolium pratense) and Zigzag Clover (T. medium) - A Picture of Genomic Similarities and Differences.</title>
        <authorList>
            <person name="Dluhosova J."/>
            <person name="Istvanek J."/>
            <person name="Nedelnik J."/>
            <person name="Repkova J."/>
        </authorList>
    </citation>
    <scope>NUCLEOTIDE SEQUENCE [LARGE SCALE GENOMIC DNA]</scope>
    <source>
        <strain evidence="4">cv. 10/8</strain>
        <tissue evidence="3">Leaf</tissue>
    </source>
</reference>
<accession>A0A392R0R9</accession>
<dbReference type="Proteomes" id="UP000265520">
    <property type="component" value="Unassembled WGS sequence"/>
</dbReference>
<dbReference type="EMBL" id="LXQA010172406">
    <property type="protein sequence ID" value="MCI29416.1"/>
    <property type="molecule type" value="Genomic_DNA"/>
</dbReference>
<name>A0A392R0R9_9FABA</name>
<proteinExistence type="predicted"/>